<evidence type="ECO:0000256" key="1">
    <source>
        <dbReference type="ARBA" id="ARBA00008857"/>
    </source>
</evidence>
<dbReference type="GO" id="GO:0006310">
    <property type="term" value="P:DNA recombination"/>
    <property type="evidence" value="ECO:0007669"/>
    <property type="project" value="UniProtKB-KW"/>
</dbReference>
<dbReference type="RefSeq" id="WP_151072330.1">
    <property type="nucleotide sequence ID" value="NZ_CP032519.1"/>
</dbReference>
<organism evidence="7 8">
    <name type="scientific">Cupriavidus oxalaticus</name>
    <dbReference type="NCBI Taxonomy" id="96344"/>
    <lineage>
        <taxon>Bacteria</taxon>
        <taxon>Pseudomonadati</taxon>
        <taxon>Pseudomonadota</taxon>
        <taxon>Betaproteobacteria</taxon>
        <taxon>Burkholderiales</taxon>
        <taxon>Burkholderiaceae</taxon>
        <taxon>Cupriavidus</taxon>
    </lineage>
</organism>
<comment type="similarity">
    <text evidence="1">Belongs to the 'phage' integrase family.</text>
</comment>
<proteinExistence type="inferred from homology"/>
<name>A0A5P3VMK7_9BURK</name>
<dbReference type="InterPro" id="IPR025166">
    <property type="entry name" value="Integrase_DNA_bind_dom"/>
</dbReference>
<evidence type="ECO:0000313" key="7">
    <source>
        <dbReference type="EMBL" id="QEZ47467.1"/>
    </source>
</evidence>
<dbReference type="SUPFAM" id="SSF56349">
    <property type="entry name" value="DNA breaking-rejoining enzymes"/>
    <property type="match status" value="1"/>
</dbReference>
<dbReference type="PROSITE" id="PS51898">
    <property type="entry name" value="TYR_RECOMBINASE"/>
    <property type="match status" value="1"/>
</dbReference>
<evidence type="ECO:0000256" key="3">
    <source>
        <dbReference type="ARBA" id="ARBA00023125"/>
    </source>
</evidence>
<dbReference type="Gene3D" id="1.10.443.10">
    <property type="entry name" value="Intergrase catalytic core"/>
    <property type="match status" value="1"/>
</dbReference>
<dbReference type="InterPro" id="IPR013762">
    <property type="entry name" value="Integrase-like_cat_sf"/>
</dbReference>
<evidence type="ECO:0000256" key="2">
    <source>
        <dbReference type="ARBA" id="ARBA00022908"/>
    </source>
</evidence>
<dbReference type="EMBL" id="CP032519">
    <property type="protein sequence ID" value="QEZ47467.1"/>
    <property type="molecule type" value="Genomic_DNA"/>
</dbReference>
<dbReference type="Pfam" id="PF13356">
    <property type="entry name" value="Arm-DNA-bind_3"/>
    <property type="match status" value="1"/>
</dbReference>
<gene>
    <name evidence="7" type="ORF">D2917_25400</name>
</gene>
<reference evidence="7 8" key="1">
    <citation type="submission" date="2018-09" db="EMBL/GenBank/DDBJ databases">
        <title>Complete genome sequence of Cupriavidus oxalaticus T2, a bacterium capable of phenol tolerance and degradation.</title>
        <authorList>
            <person name="Yan J."/>
        </authorList>
    </citation>
    <scope>NUCLEOTIDE SEQUENCE [LARGE SCALE GENOMIC DNA]</scope>
    <source>
        <strain evidence="7 8">T2</strain>
    </source>
</reference>
<evidence type="ECO:0000259" key="6">
    <source>
        <dbReference type="PROSITE" id="PS51898"/>
    </source>
</evidence>
<protein>
    <submittedName>
        <fullName evidence="7">Site-specific integrase</fullName>
    </submittedName>
</protein>
<evidence type="ECO:0000256" key="5">
    <source>
        <dbReference type="SAM" id="MobiDB-lite"/>
    </source>
</evidence>
<dbReference type="InterPro" id="IPR011010">
    <property type="entry name" value="DNA_brk_join_enz"/>
</dbReference>
<dbReference type="PANTHER" id="PTHR30629:SF2">
    <property type="entry name" value="PROPHAGE INTEGRASE INTS-RELATED"/>
    <property type="match status" value="1"/>
</dbReference>
<dbReference type="Gene3D" id="3.30.160.390">
    <property type="entry name" value="Integrase, DNA-binding domain"/>
    <property type="match status" value="1"/>
</dbReference>
<dbReference type="InterPro" id="IPR010998">
    <property type="entry name" value="Integrase_recombinase_N"/>
</dbReference>
<evidence type="ECO:0000256" key="4">
    <source>
        <dbReference type="ARBA" id="ARBA00023172"/>
    </source>
</evidence>
<dbReference type="InterPro" id="IPR050808">
    <property type="entry name" value="Phage_Integrase"/>
</dbReference>
<dbReference type="PANTHER" id="PTHR30629">
    <property type="entry name" value="PROPHAGE INTEGRASE"/>
    <property type="match status" value="1"/>
</dbReference>
<dbReference type="InterPro" id="IPR002104">
    <property type="entry name" value="Integrase_catalytic"/>
</dbReference>
<evidence type="ECO:0000313" key="8">
    <source>
        <dbReference type="Proteomes" id="UP000325743"/>
    </source>
</evidence>
<dbReference type="Gene3D" id="1.10.150.130">
    <property type="match status" value="1"/>
</dbReference>
<keyword evidence="4" id="KW-0233">DNA recombination</keyword>
<dbReference type="GO" id="GO:0003677">
    <property type="term" value="F:DNA binding"/>
    <property type="evidence" value="ECO:0007669"/>
    <property type="project" value="UniProtKB-KW"/>
</dbReference>
<dbReference type="GO" id="GO:0015074">
    <property type="term" value="P:DNA integration"/>
    <property type="evidence" value="ECO:0007669"/>
    <property type="project" value="UniProtKB-KW"/>
</dbReference>
<keyword evidence="3" id="KW-0238">DNA-binding</keyword>
<dbReference type="CDD" id="cd00801">
    <property type="entry name" value="INT_P4_C"/>
    <property type="match status" value="1"/>
</dbReference>
<feature type="region of interest" description="Disordered" evidence="5">
    <location>
        <begin position="137"/>
        <end position="156"/>
    </location>
</feature>
<feature type="domain" description="Tyr recombinase" evidence="6">
    <location>
        <begin position="234"/>
        <end position="420"/>
    </location>
</feature>
<dbReference type="Proteomes" id="UP000325743">
    <property type="component" value="Chromosome 2"/>
</dbReference>
<dbReference type="InterPro" id="IPR038488">
    <property type="entry name" value="Integrase_DNA-bd_sf"/>
</dbReference>
<keyword evidence="2" id="KW-0229">DNA integration</keyword>
<sequence>MTTRSLNFTKAALDTLPAAQPGTRDTYHDSKTSGLLLRVTETGVKTFSVYRWLKGDSKPQRTTLGRYPQMTIERARTAAAQVNAVVEVGGNPADERKAKRAQGVTLRDAFKDFLAARKNLSPRTIYDYQRLMGFHSEEDRTDARRSKHKPRRSAESFKDWLDKPVVSITKDMVEKRHAKMGETSQAQANYAMRVLRTVLNFAAAKYDNSKGEPLLAENPVKRLSQTRAWYRVERRRTVLRSSDLKPWFAAVLALPNKRDDGSRTVVNAKPDDVRDYLLFLILTGARRTEAARLRWDQVDLDARTFTFPETKNKRPHTLPLSDYLYALLKERKTVVDGDYVFPGTGKGGYLVETRRQTEKVAKESGVPFTLHDLRRTFITIAESLDIPAYALKQLLNHKTGSDVTAGYIVMDVERLREPMQKVTDFVLRAAELRPSAAVASLIQREGHGRET</sequence>
<accession>A0A5P3VMK7</accession>
<dbReference type="AlphaFoldDB" id="A0A5P3VMK7"/>
<dbReference type="Pfam" id="PF00589">
    <property type="entry name" value="Phage_integrase"/>
    <property type="match status" value="1"/>
</dbReference>